<feature type="domain" description="Trimeric autotransporter adhesin YadA-like stalk" evidence="5">
    <location>
        <begin position="1084"/>
        <end position="1124"/>
    </location>
</feature>
<feature type="domain" description="Trimeric autotransporter adhesin YadA-like head" evidence="4">
    <location>
        <begin position="300"/>
        <end position="317"/>
    </location>
</feature>
<feature type="domain" description="Trimeric autotransporter adhesin YadA-like head" evidence="4">
    <location>
        <begin position="1745"/>
        <end position="1771"/>
    </location>
</feature>
<dbReference type="Pfam" id="PF05662">
    <property type="entry name" value="YadA_stalk"/>
    <property type="match status" value="13"/>
</dbReference>
<dbReference type="SUPFAM" id="SSF54523">
    <property type="entry name" value="Pili subunits"/>
    <property type="match status" value="1"/>
</dbReference>
<dbReference type="Gene3D" id="4.10.80.270">
    <property type="match status" value="5"/>
</dbReference>
<dbReference type="Gene3D" id="6.10.250.2040">
    <property type="match status" value="2"/>
</dbReference>
<feature type="domain" description="Trimeric autotransporter adhesin YadA-like stalk" evidence="5">
    <location>
        <begin position="608"/>
        <end position="644"/>
    </location>
</feature>
<feature type="domain" description="Trimeric autotransporter adhesin YadA-like stalk" evidence="5">
    <location>
        <begin position="783"/>
        <end position="825"/>
    </location>
</feature>
<evidence type="ECO:0008006" key="8">
    <source>
        <dbReference type="Google" id="ProtNLM"/>
    </source>
</evidence>
<evidence type="ECO:0000256" key="1">
    <source>
        <dbReference type="ARBA" id="ARBA00022448"/>
    </source>
</evidence>
<protein>
    <recommendedName>
        <fullName evidence="8">Autotransporter adhesin</fullName>
    </recommendedName>
</protein>
<dbReference type="InterPro" id="IPR008640">
    <property type="entry name" value="Adhesin_Head_dom"/>
</dbReference>
<feature type="domain" description="Trimeric autotransporter adhesin YadA-like stalk" evidence="5">
    <location>
        <begin position="1382"/>
        <end position="1422"/>
    </location>
</feature>
<feature type="domain" description="Trimeric autotransporter adhesin YadA-like stalk" evidence="5">
    <location>
        <begin position="1202"/>
        <end position="1239"/>
    </location>
</feature>
<dbReference type="CDD" id="cd12820">
    <property type="entry name" value="LbR_YadA-like"/>
    <property type="match status" value="2"/>
</dbReference>
<dbReference type="Gene3D" id="1.20.5.170">
    <property type="match status" value="6"/>
</dbReference>
<feature type="domain" description="Trimeric autotransporter adhesin YadA-like head" evidence="4">
    <location>
        <begin position="418"/>
        <end position="443"/>
    </location>
</feature>
<dbReference type="SUPFAM" id="SSF101967">
    <property type="entry name" value="Adhesin YadA, collagen-binding domain"/>
    <property type="match status" value="7"/>
</dbReference>
<dbReference type="Proteomes" id="UP000231293">
    <property type="component" value="Unassembled WGS sequence"/>
</dbReference>
<evidence type="ECO:0000259" key="5">
    <source>
        <dbReference type="Pfam" id="PF05662"/>
    </source>
</evidence>
<feature type="domain" description="Trimeric autotransporter adhesin YadA-like stalk" evidence="5">
    <location>
        <begin position="1304"/>
        <end position="1346"/>
    </location>
</feature>
<sequence>MAASELAKSKTKANTVSGQTVKPSLLGKFGINAFKMGLLASVVNMALAIPNVYAAGRAGIHAGGLIGSDTSNGGTKYASINAISVTGDNNVCGADNIKYRSGLGSGSGLDPIDEYWRFATNYKFVSGRKEYHPYGETEAPEEWAGRETTTGNSGYQGGLTGGDSNKPAKAYGINSFALGCRSYATGNHSLAFGTNATSTAGGAQAFGIAALAGGRASNAIGVVSQATGVSAVALGSVATSDGVGSVALGLQAKAAADGTVAIGVQSQAGQGSVDSAVAIGNNNKATGKQSISIGSDNEVSGVQSIAIGNSATATTYNQDNSEVKARAINNTRISGNYTLSLGNSNAGSGEFITANNTAIFGNNNTINNAIDNAHIIGNHNTVGIAGTISTANHATIIGNGASVSASYGLALGNRTSVSATNAIAVGTDAQATAAGAVALGAGSLANTAANKVGYNPDSSVTDPDQISSSSAWRSVAGAVAIGDSEHITRQITDVAAGTEDTDAANVAQLKELASSVANRVNNVSVNIDNTLTAIGSVSTSIDGDANKLGAKIDAVSAKANPQLTDLNTAISNQERVISEIITPFQQDALLYQDGVYNASRAGGESTNKIINVAASVDISADSTDMVNGGQLYTTNSNISSLSSSFSGSFTDLSNLLSTTANYDPKQISTNLNVAEKKVSALQADALQWDEGDKVFSAKHGDDGNQKIINVEAGDISSLASTDAVTGGQYYELSTSISTSVDALTTSALSTAGEMKNGITELPKQVLQLAGDSFNAQRDKIDQKITGVANATLGSASSDAVTGAQLYSTNNSVNALTTSTDAGLSNFASQLTQYSEDTLKSGANLVNGVGTGIGALQSDALQWDNTVKAYSANHGSDGKQRITNVADGRVVSGSTDAINVGQIYSFSLSTVSEIQKVSNGLNGLSIEEINKHTTAIDSGLKTANENITALKQNALQWKGKAYDASDVNGNKGRITNVAEGSTAQNSSDAVIGAQLYSTNSQITSLSTAFVDRISDFAQATTSELGNLSNVLQNASVPSLDDLSAKTDARLNEMNNKIPALQQNALQWDESAKAFSARHGGDGNQKITNVADGRVDKGSKDAVTGNQLYNTNTAISNLGDKVAAEASSLTNSLSTISNESIANLTNSLQQTNTKLTSLSETTAAKLGSISNDISNLQDNALQWKANPDGTGMYDASHGGKAQLITHVRAGAVAKDSTDAINGSQLFSLSSSTATGLSSLSTSLENLTENQSGSLSSAIAGSLSAISDKLGVIDRDVTALQKNALQWNSTNGTEGVFDATRGGKSQQLTGIANGTISETSTDAINGMQMHSLSTATSSSLSSLSTSLDSTTQNLTALQQNAMQWNDSLKAYDASYKVNGEAVAQRITNVAAGQNDTDAVNFSQLSSLSSSTSSGLSSLSTVVSTAVTTEIGNITNSLSSGYSGLSDSLSTTNDRLNNLVSNTKTSIDSLSTGYVEMHDSVAKLKEDSLNSLRWNSEYNGGEGAFDASKPGSLARASEPGKIINVADGDISENSHDAVTGGQLFVVKSDLASLSTATSSSLSSINNMLQTGGISSSISSLQENISSLQQNALQWNSSLGAYDASHNIDGTVVARRITNVAEAEKDTDAINYKQLLSVESGLASLSTTVNNLSTGGGISQDAFAISNQISSQDALTSLSTALGNQIASIASGLGASYDPSTGVNLNGYDIHKPDGSIEKVTNVPDALQKIQDYGTKYAKVNSPNGIAAIASGDDSIAVGGGAVAASNSAIAIGANTTAAVDGVALGSGAQAQSKGIALGAGSIAKNRRNGELEIYVPGTATDEQRRVIEGTRSAEGWGVVSVGDEDSGKYRQITGVAAGSLDTDAVNVAQLKAVDNQIGKVNEYVNQLSDNIHHVERRAYSGTAMAMALSGAYLPSLNSGEQTVGLGVGAYRSYGAVGVNYKAASKNGKVTWGAGVSTTGKEVAVNSALGFKW</sequence>
<feature type="domain" description="Trimeric autotransporter adhesin YadA-like stalk" evidence="5">
    <location>
        <begin position="1847"/>
        <end position="1875"/>
    </location>
</feature>
<name>A0A2N9WRG4_9NEIS</name>
<feature type="domain" description="Trimeric autotransporter adhesin YadA-like head" evidence="4">
    <location>
        <begin position="242"/>
        <end position="264"/>
    </location>
</feature>
<dbReference type="GO" id="GO:0015031">
    <property type="term" value="P:protein transport"/>
    <property type="evidence" value="ECO:0007669"/>
    <property type="project" value="UniProtKB-KW"/>
</dbReference>
<dbReference type="EMBL" id="MDVB01000113">
    <property type="protein sequence ID" value="PIT12710.1"/>
    <property type="molecule type" value="Genomic_DNA"/>
</dbReference>
<feature type="domain" description="Trimeric autotransporter adhesin YadA-like stalk" evidence="5">
    <location>
        <begin position="490"/>
        <end position="530"/>
    </location>
</feature>
<keyword evidence="2" id="KW-0653">Protein transport</keyword>
<proteinExistence type="predicted"/>
<feature type="domain" description="Trimeric autotransporter adhesin YadA-like stalk" evidence="5">
    <location>
        <begin position="1611"/>
        <end position="1649"/>
    </location>
</feature>
<dbReference type="InterPro" id="IPR045584">
    <property type="entry name" value="Pilin-like"/>
</dbReference>
<feature type="domain" description="Trimeric autotransporter adhesin YadA-like stalk" evidence="5">
    <location>
        <begin position="972"/>
        <end position="1008"/>
    </location>
</feature>
<evidence type="ECO:0000256" key="3">
    <source>
        <dbReference type="SAM" id="MobiDB-lite"/>
    </source>
</evidence>
<gene>
    <name evidence="6" type="ORF">BGI32_11040</name>
</gene>
<evidence type="ECO:0000259" key="4">
    <source>
        <dbReference type="Pfam" id="PF05658"/>
    </source>
</evidence>
<dbReference type="InterPro" id="IPR008635">
    <property type="entry name" value="Coiled_stalk_dom"/>
</dbReference>
<accession>A0A2N9WRG4</accession>
<comment type="caution">
    <text evidence="6">The sequence shown here is derived from an EMBL/GenBank/DDBJ whole genome shotgun (WGS) entry which is preliminary data.</text>
</comment>
<feature type="domain" description="Trimeric autotransporter adhesin YadA-like stalk" evidence="5">
    <location>
        <begin position="880"/>
        <end position="921"/>
    </location>
</feature>
<feature type="domain" description="Trimeric autotransporter adhesin YadA-like head" evidence="4">
    <location>
        <begin position="170"/>
        <end position="196"/>
    </location>
</feature>
<dbReference type="Gene3D" id="2.150.10.10">
    <property type="entry name" value="Serralysin-like metalloprotease, C-terminal"/>
    <property type="match status" value="5"/>
</dbReference>
<feature type="domain" description="Trimeric autotransporter adhesin YadA-like head" evidence="4">
    <location>
        <begin position="274"/>
        <end position="296"/>
    </location>
</feature>
<keyword evidence="1" id="KW-0813">Transport</keyword>
<dbReference type="GO" id="GO:0019867">
    <property type="term" value="C:outer membrane"/>
    <property type="evidence" value="ECO:0007669"/>
    <property type="project" value="InterPro"/>
</dbReference>
<organism evidence="6 7">
    <name type="scientific">Snodgrassella alvi</name>
    <dbReference type="NCBI Taxonomy" id="1196083"/>
    <lineage>
        <taxon>Bacteria</taxon>
        <taxon>Pseudomonadati</taxon>
        <taxon>Pseudomonadota</taxon>
        <taxon>Betaproteobacteria</taxon>
        <taxon>Neisseriales</taxon>
        <taxon>Neisseriaceae</taxon>
        <taxon>Snodgrassella</taxon>
    </lineage>
</organism>
<feature type="domain" description="Trimeric autotransporter adhesin YadA-like stalk" evidence="5">
    <location>
        <begin position="706"/>
        <end position="745"/>
    </location>
</feature>
<dbReference type="Gene3D" id="3.30.1300.30">
    <property type="entry name" value="GSPII I/J protein-like"/>
    <property type="match status" value="1"/>
</dbReference>
<reference evidence="6 7" key="1">
    <citation type="journal article" date="2017" name="MBio">
        <title>Type VI secretion-mediated competition in the bee gut microbiome.</title>
        <authorList>
            <person name="Steele M.I."/>
            <person name="Kwong W.K."/>
            <person name="Powell J.E."/>
            <person name="Whiteley M."/>
            <person name="Moran N.A."/>
        </authorList>
    </citation>
    <scope>NUCLEOTIDE SEQUENCE [LARGE SCALE GENOMIC DNA]</scope>
    <source>
        <strain evidence="6 7">App2-2</strain>
    </source>
</reference>
<dbReference type="Gene3D" id="6.10.250.2030">
    <property type="match status" value="2"/>
</dbReference>
<feature type="domain" description="Trimeric autotransporter adhesin YadA-like stalk" evidence="5">
    <location>
        <begin position="1517"/>
        <end position="1560"/>
    </location>
</feature>
<feature type="region of interest" description="Disordered" evidence="3">
    <location>
        <begin position="137"/>
        <end position="161"/>
    </location>
</feature>
<dbReference type="InterPro" id="IPR011049">
    <property type="entry name" value="Serralysin-like_metalloprot_C"/>
</dbReference>
<dbReference type="Pfam" id="PF05658">
    <property type="entry name" value="YadA_head"/>
    <property type="match status" value="6"/>
</dbReference>
<evidence type="ECO:0000313" key="6">
    <source>
        <dbReference type="EMBL" id="PIT12710.1"/>
    </source>
</evidence>
<evidence type="ECO:0000313" key="7">
    <source>
        <dbReference type="Proteomes" id="UP000231293"/>
    </source>
</evidence>
<evidence type="ECO:0000256" key="2">
    <source>
        <dbReference type="ARBA" id="ARBA00022927"/>
    </source>
</evidence>